<evidence type="ECO:0000256" key="4">
    <source>
        <dbReference type="ARBA" id="ARBA00023136"/>
    </source>
</evidence>
<dbReference type="PROSITE" id="PS50887">
    <property type="entry name" value="GGDEF"/>
    <property type="match status" value="1"/>
</dbReference>
<dbReference type="PANTHER" id="PTHR44757">
    <property type="entry name" value="DIGUANYLATE CYCLASE DGCP"/>
    <property type="match status" value="1"/>
</dbReference>
<dbReference type="NCBIfam" id="TIGR00254">
    <property type="entry name" value="GGDEF"/>
    <property type="match status" value="1"/>
</dbReference>
<dbReference type="InterPro" id="IPR000160">
    <property type="entry name" value="GGDEF_dom"/>
</dbReference>
<evidence type="ECO:0000313" key="8">
    <source>
        <dbReference type="EMBL" id="KKN16675.1"/>
    </source>
</evidence>
<dbReference type="SUPFAM" id="SSF55073">
    <property type="entry name" value="Nucleotide cyclase"/>
    <property type="match status" value="1"/>
</dbReference>
<comment type="caution">
    <text evidence="8">The sequence shown here is derived from an EMBL/GenBank/DDBJ whole genome shotgun (WGS) entry which is preliminary data.</text>
</comment>
<organism evidence="8">
    <name type="scientific">marine sediment metagenome</name>
    <dbReference type="NCBI Taxonomy" id="412755"/>
    <lineage>
        <taxon>unclassified sequences</taxon>
        <taxon>metagenomes</taxon>
        <taxon>ecological metagenomes</taxon>
    </lineage>
</organism>
<proteinExistence type="predicted"/>
<feature type="domain" description="GGDEF" evidence="7">
    <location>
        <begin position="370"/>
        <end position="501"/>
    </location>
</feature>
<dbReference type="CDD" id="cd01949">
    <property type="entry name" value="GGDEF"/>
    <property type="match status" value="1"/>
</dbReference>
<evidence type="ECO:0000259" key="6">
    <source>
        <dbReference type="PROSITE" id="PS50113"/>
    </source>
</evidence>
<keyword evidence="4 5" id="KW-0472">Membrane</keyword>
<gene>
    <name evidence="8" type="ORF">LCGC14_0973570</name>
</gene>
<evidence type="ECO:0008006" key="9">
    <source>
        <dbReference type="Google" id="ProtNLM"/>
    </source>
</evidence>
<dbReference type="InterPro" id="IPR052155">
    <property type="entry name" value="Biofilm_reg_signaling"/>
</dbReference>
<dbReference type="EMBL" id="LAZR01003591">
    <property type="protein sequence ID" value="KKN16675.1"/>
    <property type="molecule type" value="Genomic_DNA"/>
</dbReference>
<dbReference type="NCBIfam" id="TIGR00229">
    <property type="entry name" value="sensory_box"/>
    <property type="match status" value="1"/>
</dbReference>
<evidence type="ECO:0000256" key="3">
    <source>
        <dbReference type="ARBA" id="ARBA00022989"/>
    </source>
</evidence>
<keyword evidence="2 5" id="KW-0812">Transmembrane</keyword>
<dbReference type="AlphaFoldDB" id="A0A0F9NAV6"/>
<dbReference type="InterPro" id="IPR000014">
    <property type="entry name" value="PAS"/>
</dbReference>
<dbReference type="PROSITE" id="PS50113">
    <property type="entry name" value="PAC"/>
    <property type="match status" value="1"/>
</dbReference>
<dbReference type="Gene3D" id="3.30.70.270">
    <property type="match status" value="1"/>
</dbReference>
<dbReference type="GO" id="GO:0016020">
    <property type="term" value="C:membrane"/>
    <property type="evidence" value="ECO:0007669"/>
    <property type="project" value="UniProtKB-SubCell"/>
</dbReference>
<keyword evidence="3 5" id="KW-1133">Transmembrane helix</keyword>
<dbReference type="InterPro" id="IPR000700">
    <property type="entry name" value="PAS-assoc_C"/>
</dbReference>
<dbReference type="FunFam" id="3.30.70.270:FF:000001">
    <property type="entry name" value="Diguanylate cyclase domain protein"/>
    <property type="match status" value="1"/>
</dbReference>
<protein>
    <recommendedName>
        <fullName evidence="9">GGDEF domain-containing protein</fullName>
    </recommendedName>
</protein>
<feature type="domain" description="PAC" evidence="6">
    <location>
        <begin position="286"/>
        <end position="338"/>
    </location>
</feature>
<dbReference type="SUPFAM" id="SSF55785">
    <property type="entry name" value="PYP-like sensor domain (PAS domain)"/>
    <property type="match status" value="1"/>
</dbReference>
<reference evidence="8" key="1">
    <citation type="journal article" date="2015" name="Nature">
        <title>Complex archaea that bridge the gap between prokaryotes and eukaryotes.</title>
        <authorList>
            <person name="Spang A."/>
            <person name="Saw J.H."/>
            <person name="Jorgensen S.L."/>
            <person name="Zaremba-Niedzwiedzka K."/>
            <person name="Martijn J."/>
            <person name="Lind A.E."/>
            <person name="van Eijk R."/>
            <person name="Schleper C."/>
            <person name="Guy L."/>
            <person name="Ettema T.J."/>
        </authorList>
    </citation>
    <scope>NUCLEOTIDE SEQUENCE</scope>
</reference>
<evidence type="ECO:0000256" key="5">
    <source>
        <dbReference type="SAM" id="Phobius"/>
    </source>
</evidence>
<dbReference type="InterPro" id="IPR029095">
    <property type="entry name" value="NarX-like_N"/>
</dbReference>
<accession>A0A0F9NAV6</accession>
<evidence type="ECO:0000256" key="1">
    <source>
        <dbReference type="ARBA" id="ARBA00004141"/>
    </source>
</evidence>
<feature type="transmembrane region" description="Helical" evidence="5">
    <location>
        <begin position="183"/>
        <end position="208"/>
    </location>
</feature>
<dbReference type="SMART" id="SM00267">
    <property type="entry name" value="GGDEF"/>
    <property type="match status" value="1"/>
</dbReference>
<dbReference type="InterPro" id="IPR029787">
    <property type="entry name" value="Nucleotide_cyclase"/>
</dbReference>
<dbReference type="Pfam" id="PF13675">
    <property type="entry name" value="PilJ"/>
    <property type="match status" value="1"/>
</dbReference>
<dbReference type="InterPro" id="IPR043128">
    <property type="entry name" value="Rev_trsase/Diguanyl_cyclase"/>
</dbReference>
<comment type="subcellular location">
    <subcellularLocation>
        <location evidence="1">Membrane</location>
        <topology evidence="1">Multi-pass membrane protein</topology>
    </subcellularLocation>
</comment>
<dbReference type="Pfam" id="PF00990">
    <property type="entry name" value="GGDEF"/>
    <property type="match status" value="1"/>
</dbReference>
<evidence type="ECO:0000259" key="7">
    <source>
        <dbReference type="PROSITE" id="PS50887"/>
    </source>
</evidence>
<sequence length="501" mass="56178">MLKVIKKYKLIILPLGVVLILDLSLLVMNFLISAQLEVASEHINTAGRQRMLSQKIMKDLVLIDFKLRRQEPYLEHKLELQESVHLFDQTLKAFLKGGEATSASGLTIYIDKQSGKTVKSILERTSSLWDPICYNLNRIINNDVYPDEIDDLIISSSEANLRLLALVNDLTNQLEIKAKQKTYLLRAVQTIVVIMILVAFTLSTLRLIRRERYYSKLTENSADILLGIDVFDGNVRFISASVEVLLQNNAQFYLGKPAVHLFSFRTENSLLAHLSYARKNRRLEQERCDVELIAKDGTIIQAEMIMTLSESLNGKSLELMADIRDISERKRSELALYDLAHKDILTGLPNRASFQIMAGNIIALAKQSKSNIALLFIDLDGFKLINDAYGHQAGDELLNQVARKIEGNLRTTDSVSRIGGDEFVILLDKATNRRDISVIANKIIESLSKEMPIGTNLCKISASIGIAIYPEHGNNIIELTRKADAAMYKVKASGKNGIAYA</sequence>
<name>A0A0F9NAV6_9ZZZZ</name>
<dbReference type="PANTHER" id="PTHR44757:SF2">
    <property type="entry name" value="BIOFILM ARCHITECTURE MAINTENANCE PROTEIN MBAA"/>
    <property type="match status" value="1"/>
</dbReference>
<dbReference type="Gene3D" id="3.30.450.20">
    <property type="entry name" value="PAS domain"/>
    <property type="match status" value="1"/>
</dbReference>
<evidence type="ECO:0000256" key="2">
    <source>
        <dbReference type="ARBA" id="ARBA00022692"/>
    </source>
</evidence>
<dbReference type="InterPro" id="IPR035965">
    <property type="entry name" value="PAS-like_dom_sf"/>
</dbReference>